<reference evidence="1" key="1">
    <citation type="submission" date="2025-08" db="UniProtKB">
        <authorList>
            <consortium name="Ensembl"/>
        </authorList>
    </citation>
    <scope>IDENTIFICATION</scope>
</reference>
<dbReference type="AlphaFoldDB" id="A0A8D0KNN7"/>
<dbReference type="Ensembl" id="ENSSMRT00000033045.1">
    <property type="protein sequence ID" value="ENSSMRP00000028339.1"/>
    <property type="gene ID" value="ENSSMRG00000021792.1"/>
</dbReference>
<dbReference type="Proteomes" id="UP000694421">
    <property type="component" value="Unplaced"/>
</dbReference>
<organism evidence="1 2">
    <name type="scientific">Salvator merianae</name>
    <name type="common">Argentine black and white tegu</name>
    <name type="synonym">Tupinambis merianae</name>
    <dbReference type="NCBI Taxonomy" id="96440"/>
    <lineage>
        <taxon>Eukaryota</taxon>
        <taxon>Metazoa</taxon>
        <taxon>Chordata</taxon>
        <taxon>Craniata</taxon>
        <taxon>Vertebrata</taxon>
        <taxon>Euteleostomi</taxon>
        <taxon>Lepidosauria</taxon>
        <taxon>Squamata</taxon>
        <taxon>Bifurcata</taxon>
        <taxon>Unidentata</taxon>
        <taxon>Episquamata</taxon>
        <taxon>Laterata</taxon>
        <taxon>Teiioidea</taxon>
        <taxon>Teiidae</taxon>
        <taxon>Salvator</taxon>
    </lineage>
</organism>
<evidence type="ECO:0000313" key="1">
    <source>
        <dbReference type="Ensembl" id="ENSSMRP00000028339.1"/>
    </source>
</evidence>
<proteinExistence type="predicted"/>
<keyword evidence="2" id="KW-1185">Reference proteome</keyword>
<evidence type="ECO:0000313" key="2">
    <source>
        <dbReference type="Proteomes" id="UP000694421"/>
    </source>
</evidence>
<sequence>CFLFCFLPRCYYTSPWSLLTGPNLGIGNLDGKQSQERSAGNHFLILLFNWIGKQTQGEIEGCASEG</sequence>
<protein>
    <submittedName>
        <fullName evidence="1">Uncharacterized protein</fullName>
    </submittedName>
</protein>
<reference evidence="1" key="2">
    <citation type="submission" date="2025-09" db="UniProtKB">
        <authorList>
            <consortium name="Ensembl"/>
        </authorList>
    </citation>
    <scope>IDENTIFICATION</scope>
</reference>
<name>A0A8D0KNN7_SALMN</name>
<accession>A0A8D0KNN7</accession>